<accession>A0A218P4E0</accession>
<keyword evidence="9 12" id="KW-0472">Membrane</keyword>
<evidence type="ECO:0000313" key="13">
    <source>
        <dbReference type="EMBL" id="ASI99800.1"/>
    </source>
</evidence>
<keyword evidence="8 12" id="KW-1133">Transmembrane helix</keyword>
<comment type="catalytic activity">
    <reaction evidence="11">
        <text>di-trans,octa-cis-undecaprenyl diphosphate + H2O = di-trans,octa-cis-undecaprenyl phosphate + phosphate + H(+)</text>
        <dbReference type="Rhea" id="RHEA:28094"/>
        <dbReference type="ChEBI" id="CHEBI:15377"/>
        <dbReference type="ChEBI" id="CHEBI:15378"/>
        <dbReference type="ChEBI" id="CHEBI:43474"/>
        <dbReference type="ChEBI" id="CHEBI:58405"/>
        <dbReference type="ChEBI" id="CHEBI:60392"/>
        <dbReference type="EC" id="3.6.1.27"/>
    </reaction>
</comment>
<feature type="transmembrane region" description="Helical" evidence="12">
    <location>
        <begin position="220"/>
        <end position="240"/>
    </location>
</feature>
<dbReference type="PANTHER" id="PTHR30622">
    <property type="entry name" value="UNDECAPRENYL-DIPHOSPHATASE"/>
    <property type="match status" value="1"/>
</dbReference>
<dbReference type="EMBL" id="CP014854">
    <property type="protein sequence ID" value="ASI99800.1"/>
    <property type="molecule type" value="Genomic_DNA"/>
</dbReference>
<feature type="transmembrane region" description="Helical" evidence="12">
    <location>
        <begin position="252"/>
        <end position="269"/>
    </location>
</feature>
<feature type="transmembrane region" description="Helical" evidence="12">
    <location>
        <begin position="114"/>
        <end position="133"/>
    </location>
</feature>
<organism evidence="13 14">
    <name type="scientific">Thermococcus celer Vu 13 = JCM 8558</name>
    <dbReference type="NCBI Taxonomy" id="1293037"/>
    <lineage>
        <taxon>Archaea</taxon>
        <taxon>Methanobacteriati</taxon>
        <taxon>Methanobacteriota</taxon>
        <taxon>Thermococci</taxon>
        <taxon>Thermococcales</taxon>
        <taxon>Thermococcaceae</taxon>
        <taxon>Thermococcus</taxon>
    </lineage>
</organism>
<feature type="transmembrane region" description="Helical" evidence="12">
    <location>
        <begin position="84"/>
        <end position="102"/>
    </location>
</feature>
<keyword evidence="6 12" id="KW-0812">Transmembrane</keyword>
<dbReference type="RefSeq" id="WP_088863716.1">
    <property type="nucleotide sequence ID" value="NZ_CP014854.1"/>
</dbReference>
<evidence type="ECO:0000256" key="8">
    <source>
        <dbReference type="ARBA" id="ARBA00022989"/>
    </source>
</evidence>
<dbReference type="AlphaFoldDB" id="A0A218P4E0"/>
<keyword evidence="5" id="KW-1003">Cell membrane</keyword>
<evidence type="ECO:0000256" key="10">
    <source>
        <dbReference type="ARBA" id="ARBA00032707"/>
    </source>
</evidence>
<dbReference type="InterPro" id="IPR003824">
    <property type="entry name" value="UppP"/>
</dbReference>
<protein>
    <recommendedName>
        <fullName evidence="4">Undecaprenyl-diphosphatase</fullName>
        <ecNumber evidence="3">3.6.1.27</ecNumber>
    </recommendedName>
    <alternativeName>
        <fullName evidence="10">Undecaprenyl pyrophosphate phosphatase</fullName>
    </alternativeName>
</protein>
<dbReference type="GO" id="GO:0050380">
    <property type="term" value="F:undecaprenyl-diphosphatase activity"/>
    <property type="evidence" value="ECO:0007669"/>
    <property type="project" value="UniProtKB-EC"/>
</dbReference>
<evidence type="ECO:0000256" key="9">
    <source>
        <dbReference type="ARBA" id="ARBA00023136"/>
    </source>
</evidence>
<dbReference type="GeneID" id="33325018"/>
<keyword evidence="14" id="KW-1185">Reference proteome</keyword>
<evidence type="ECO:0000256" key="2">
    <source>
        <dbReference type="ARBA" id="ARBA00010621"/>
    </source>
</evidence>
<sequence>MFSIGEYVAPLVSGLVVALSSWFPISPEGYSIMKLLGVITPAYLDYLVPAYLGVAFAPLFYFWRRLSLGSQRALTGTLNSDMRYLLYATVFTILIGYPLLTSLKDFTGSTFTDLINAIAGLLILLLALSLDRFRPVLRKTRERMGEEKDDATILDSIISGLLQGISVVNGFSRSGFVFLGLIATGLPSKRALELSFLIAPVYFIVKLAFVSGWVPALPVSLLFTAFLTAFVTSILTMEGLLRVVDALGDRTFIAVFGLIPVIVYLLEVIL</sequence>
<proteinExistence type="inferred from homology"/>
<evidence type="ECO:0000256" key="11">
    <source>
        <dbReference type="ARBA" id="ARBA00047594"/>
    </source>
</evidence>
<reference evidence="13 14" key="1">
    <citation type="submission" date="2016-03" db="EMBL/GenBank/DDBJ databases">
        <title>Complete genome sequence of Thermococcus celer.</title>
        <authorList>
            <person name="Oger P.M."/>
        </authorList>
    </citation>
    <scope>NUCLEOTIDE SEQUENCE [LARGE SCALE GENOMIC DNA]</scope>
    <source>
        <strain evidence="13 14">Vu 13</strain>
    </source>
</reference>
<evidence type="ECO:0000256" key="5">
    <source>
        <dbReference type="ARBA" id="ARBA00022475"/>
    </source>
</evidence>
<evidence type="ECO:0000256" key="1">
    <source>
        <dbReference type="ARBA" id="ARBA00004651"/>
    </source>
</evidence>
<evidence type="ECO:0000256" key="6">
    <source>
        <dbReference type="ARBA" id="ARBA00022692"/>
    </source>
</evidence>
<dbReference type="PANTHER" id="PTHR30622:SF2">
    <property type="entry name" value="UNDECAPRENYL-DIPHOSPHATASE"/>
    <property type="match status" value="1"/>
</dbReference>
<evidence type="ECO:0000256" key="7">
    <source>
        <dbReference type="ARBA" id="ARBA00022801"/>
    </source>
</evidence>
<dbReference type="GO" id="GO:0005886">
    <property type="term" value="C:plasma membrane"/>
    <property type="evidence" value="ECO:0007669"/>
    <property type="project" value="UniProtKB-SubCell"/>
</dbReference>
<name>A0A218P4E0_THECE</name>
<feature type="transmembrane region" description="Helical" evidence="12">
    <location>
        <begin position="7"/>
        <end position="26"/>
    </location>
</feature>
<evidence type="ECO:0000256" key="4">
    <source>
        <dbReference type="ARBA" id="ARBA00021581"/>
    </source>
</evidence>
<evidence type="ECO:0000256" key="3">
    <source>
        <dbReference type="ARBA" id="ARBA00012374"/>
    </source>
</evidence>
<keyword evidence="7" id="KW-0378">Hydrolase</keyword>
<dbReference type="KEGG" id="tce:A3L02_09595"/>
<feature type="transmembrane region" description="Helical" evidence="12">
    <location>
        <begin position="46"/>
        <end position="63"/>
    </location>
</feature>
<dbReference type="Pfam" id="PF02673">
    <property type="entry name" value="BacA"/>
    <property type="match status" value="1"/>
</dbReference>
<evidence type="ECO:0000313" key="14">
    <source>
        <dbReference type="Proteomes" id="UP000197156"/>
    </source>
</evidence>
<dbReference type="Proteomes" id="UP000197156">
    <property type="component" value="Chromosome"/>
</dbReference>
<gene>
    <name evidence="13" type="ORF">A3L02_09595</name>
</gene>
<dbReference type="OrthoDB" id="65864at2157"/>
<evidence type="ECO:0000256" key="12">
    <source>
        <dbReference type="SAM" id="Phobius"/>
    </source>
</evidence>
<dbReference type="EC" id="3.6.1.27" evidence="3"/>
<feature type="transmembrane region" description="Helical" evidence="12">
    <location>
        <begin position="194"/>
        <end position="214"/>
    </location>
</feature>
<comment type="subcellular location">
    <subcellularLocation>
        <location evidence="1">Cell membrane</location>
        <topology evidence="1">Multi-pass membrane protein</topology>
    </subcellularLocation>
</comment>
<comment type="similarity">
    <text evidence="2">Belongs to the UppP family.</text>
</comment>